<dbReference type="VEuPathDB" id="VectorBase:HLOH_040573"/>
<feature type="compositionally biased region" description="Acidic residues" evidence="2">
    <location>
        <begin position="231"/>
        <end position="240"/>
    </location>
</feature>
<reference evidence="3 4" key="1">
    <citation type="journal article" date="2020" name="Cell">
        <title>Large-Scale Comparative Analyses of Tick Genomes Elucidate Their Genetic Diversity and Vector Capacities.</title>
        <authorList>
            <consortium name="Tick Genome and Microbiome Consortium (TIGMIC)"/>
            <person name="Jia N."/>
            <person name="Wang J."/>
            <person name="Shi W."/>
            <person name="Du L."/>
            <person name="Sun Y."/>
            <person name="Zhan W."/>
            <person name="Jiang J.F."/>
            <person name="Wang Q."/>
            <person name="Zhang B."/>
            <person name="Ji P."/>
            <person name="Bell-Sakyi L."/>
            <person name="Cui X.M."/>
            <person name="Yuan T.T."/>
            <person name="Jiang B.G."/>
            <person name="Yang W.F."/>
            <person name="Lam T.T."/>
            <person name="Chang Q.C."/>
            <person name="Ding S.J."/>
            <person name="Wang X.J."/>
            <person name="Zhu J.G."/>
            <person name="Ruan X.D."/>
            <person name="Zhao L."/>
            <person name="Wei J.T."/>
            <person name="Ye R.Z."/>
            <person name="Que T.C."/>
            <person name="Du C.H."/>
            <person name="Zhou Y.H."/>
            <person name="Cheng J.X."/>
            <person name="Dai P.F."/>
            <person name="Guo W.B."/>
            <person name="Han X.H."/>
            <person name="Huang E.J."/>
            <person name="Li L.F."/>
            <person name="Wei W."/>
            <person name="Gao Y.C."/>
            <person name="Liu J.Z."/>
            <person name="Shao H.Z."/>
            <person name="Wang X."/>
            <person name="Wang C.C."/>
            <person name="Yang T.C."/>
            <person name="Huo Q.B."/>
            <person name="Li W."/>
            <person name="Chen H.Y."/>
            <person name="Chen S.E."/>
            <person name="Zhou L.G."/>
            <person name="Ni X.B."/>
            <person name="Tian J.H."/>
            <person name="Sheng Y."/>
            <person name="Liu T."/>
            <person name="Pan Y.S."/>
            <person name="Xia L.Y."/>
            <person name="Li J."/>
            <person name="Zhao F."/>
            <person name="Cao W.C."/>
        </authorList>
    </citation>
    <scope>NUCLEOTIDE SEQUENCE [LARGE SCALE GENOMIC DNA]</scope>
    <source>
        <strain evidence="3">HaeL-2018</strain>
    </source>
</reference>
<evidence type="ECO:0000256" key="1">
    <source>
        <dbReference type="SAM" id="Coils"/>
    </source>
</evidence>
<proteinExistence type="predicted"/>
<feature type="region of interest" description="Disordered" evidence="2">
    <location>
        <begin position="68"/>
        <end position="117"/>
    </location>
</feature>
<evidence type="ECO:0000256" key="2">
    <source>
        <dbReference type="SAM" id="MobiDB-lite"/>
    </source>
</evidence>
<feature type="coiled-coil region" evidence="1">
    <location>
        <begin position="134"/>
        <end position="172"/>
    </location>
</feature>
<feature type="compositionally biased region" description="Basic and acidic residues" evidence="2">
    <location>
        <begin position="68"/>
        <end position="97"/>
    </location>
</feature>
<comment type="caution">
    <text evidence="3">The sequence shown here is derived from an EMBL/GenBank/DDBJ whole genome shotgun (WGS) entry which is preliminary data.</text>
</comment>
<sequence>MFALVRFVSDLDKRPHVIPVSDIEALHPTHETDFDGKALYVAFWRDPAGKASGSYSVQVLMLAGRVTTHDASRGRRASRGESQHLRSRSRDVSRESIRGNNGGGQKQSAQLRAGVSWAAAAQDNGKTAANGFKNDQGYEQLRRANDQLRATNEKQRATIEMLAKRLAEVERRLGYQQSQPQGQQPWHQGQTRPADAEVVAPAQQKQVQQQRKAEQHQKKAVASQQLPMEVAGDEEEEEASEAPKKKPRKSTKVNLEASSRN</sequence>
<dbReference type="EMBL" id="JABSTR010000008">
    <property type="protein sequence ID" value="KAH9378233.1"/>
    <property type="molecule type" value="Genomic_DNA"/>
</dbReference>
<evidence type="ECO:0000313" key="3">
    <source>
        <dbReference type="EMBL" id="KAH9378233.1"/>
    </source>
</evidence>
<dbReference type="OrthoDB" id="6511611at2759"/>
<feature type="compositionally biased region" description="Polar residues" evidence="2">
    <location>
        <begin position="252"/>
        <end position="261"/>
    </location>
</feature>
<name>A0A9J6GTQ9_HAELO</name>
<feature type="region of interest" description="Disordered" evidence="2">
    <location>
        <begin position="173"/>
        <end position="261"/>
    </location>
</feature>
<feature type="compositionally biased region" description="Low complexity" evidence="2">
    <location>
        <begin position="176"/>
        <end position="190"/>
    </location>
</feature>
<feature type="compositionally biased region" description="Low complexity" evidence="2">
    <location>
        <begin position="200"/>
        <end position="210"/>
    </location>
</feature>
<gene>
    <name evidence="3" type="ORF">HPB48_015344</name>
</gene>
<keyword evidence="1" id="KW-0175">Coiled coil</keyword>
<accession>A0A9J6GTQ9</accession>
<keyword evidence="4" id="KW-1185">Reference proteome</keyword>
<evidence type="ECO:0000313" key="4">
    <source>
        <dbReference type="Proteomes" id="UP000821853"/>
    </source>
</evidence>
<protein>
    <submittedName>
        <fullName evidence="3">Uncharacterized protein</fullName>
    </submittedName>
</protein>
<dbReference type="Proteomes" id="UP000821853">
    <property type="component" value="Unassembled WGS sequence"/>
</dbReference>
<organism evidence="3 4">
    <name type="scientific">Haemaphysalis longicornis</name>
    <name type="common">Bush tick</name>
    <dbReference type="NCBI Taxonomy" id="44386"/>
    <lineage>
        <taxon>Eukaryota</taxon>
        <taxon>Metazoa</taxon>
        <taxon>Ecdysozoa</taxon>
        <taxon>Arthropoda</taxon>
        <taxon>Chelicerata</taxon>
        <taxon>Arachnida</taxon>
        <taxon>Acari</taxon>
        <taxon>Parasitiformes</taxon>
        <taxon>Ixodida</taxon>
        <taxon>Ixodoidea</taxon>
        <taxon>Ixodidae</taxon>
        <taxon>Haemaphysalinae</taxon>
        <taxon>Haemaphysalis</taxon>
    </lineage>
</organism>
<dbReference type="AlphaFoldDB" id="A0A9J6GTQ9"/>